<reference evidence="2" key="1">
    <citation type="submission" date="2023-03" db="EMBL/GenBank/DDBJ databases">
        <title>Massive genome expansion in bonnet fungi (Mycena s.s.) driven by repeated elements and novel gene families across ecological guilds.</title>
        <authorList>
            <consortium name="Lawrence Berkeley National Laboratory"/>
            <person name="Harder C.B."/>
            <person name="Miyauchi S."/>
            <person name="Viragh M."/>
            <person name="Kuo A."/>
            <person name="Thoen E."/>
            <person name="Andreopoulos B."/>
            <person name="Lu D."/>
            <person name="Skrede I."/>
            <person name="Drula E."/>
            <person name="Henrissat B."/>
            <person name="Morin E."/>
            <person name="Kohler A."/>
            <person name="Barry K."/>
            <person name="LaButti K."/>
            <person name="Morin E."/>
            <person name="Salamov A."/>
            <person name="Lipzen A."/>
            <person name="Mereny Z."/>
            <person name="Hegedus B."/>
            <person name="Baldrian P."/>
            <person name="Stursova M."/>
            <person name="Weitz H."/>
            <person name="Taylor A."/>
            <person name="Grigoriev I.V."/>
            <person name="Nagy L.G."/>
            <person name="Martin F."/>
            <person name="Kauserud H."/>
        </authorList>
    </citation>
    <scope>NUCLEOTIDE SEQUENCE</scope>
    <source>
        <strain evidence="2">CBHHK173m</strain>
    </source>
</reference>
<keyword evidence="1" id="KW-0808">Transferase</keyword>
<dbReference type="Proteomes" id="UP001222325">
    <property type="component" value="Unassembled WGS sequence"/>
</dbReference>
<dbReference type="GO" id="GO:0016747">
    <property type="term" value="F:acyltransferase activity, transferring groups other than amino-acyl groups"/>
    <property type="evidence" value="ECO:0007669"/>
    <property type="project" value="TreeGrafter"/>
</dbReference>
<dbReference type="Gene3D" id="3.30.559.10">
    <property type="entry name" value="Chloramphenicol acetyltransferase-like domain"/>
    <property type="match status" value="2"/>
</dbReference>
<evidence type="ECO:0000313" key="3">
    <source>
        <dbReference type="Proteomes" id="UP001222325"/>
    </source>
</evidence>
<organism evidence="2 3">
    <name type="scientific">Mycena belliarum</name>
    <dbReference type="NCBI Taxonomy" id="1033014"/>
    <lineage>
        <taxon>Eukaryota</taxon>
        <taxon>Fungi</taxon>
        <taxon>Dikarya</taxon>
        <taxon>Basidiomycota</taxon>
        <taxon>Agaricomycotina</taxon>
        <taxon>Agaricomycetes</taxon>
        <taxon>Agaricomycetidae</taxon>
        <taxon>Agaricales</taxon>
        <taxon>Marasmiineae</taxon>
        <taxon>Mycenaceae</taxon>
        <taxon>Mycena</taxon>
    </lineage>
</organism>
<dbReference type="PANTHER" id="PTHR31642:SF310">
    <property type="entry name" value="FATTY ALCOHOL:CAFFEOYL-COA ACYLTRANSFERASE"/>
    <property type="match status" value="1"/>
</dbReference>
<sequence length="485" mass="53570">MSLLQRMLSRFSTREMVAAPLTVDTVPCSALDLIARDLVLTTGFIVNARLEAKKLEETLSTIIVHKVPRAGARVALRNGVYEFQVPRTFDAETPPAVFTVDDYAEPYRCPTRPELPHHLPDNFDATQPSLHPDPKLEGYFRSRDCPATLAAFLVPNMPSLHVHVAVFDDLTFIGVSAPHICVDALGTQALLHAWTRLLNGDALDAIPGMARDAAPFAVFAGPTAATHPRGWFDLGVFRKFLFIVCLVIRILRDPKGVGYFVRVPKVFLDEAKREIMHQLTLEGSSEWVGSSDVLLAWWLKTVYSHRTDNTPMHIHIPVNLRGKPIFPNDEVLPTPYLHNAVLDIAVPPVPARVLRTESLGATALRLRRAINAYSADRARIAADIRWRGAHPFATLFPSPPHGEFVMQTSWRAAQYGALDFSGAAVAPGVRACVVFCTGLTTSHRTIPFRGAGAVLMEDEDAVWMAQCRGAKDWEAIRRSGVVAFI</sequence>
<evidence type="ECO:0000313" key="2">
    <source>
        <dbReference type="EMBL" id="KAJ7099972.1"/>
    </source>
</evidence>
<accession>A0AAD6XSD1</accession>
<dbReference type="PANTHER" id="PTHR31642">
    <property type="entry name" value="TRICHOTHECENE 3-O-ACETYLTRANSFERASE"/>
    <property type="match status" value="1"/>
</dbReference>
<dbReference type="AlphaFoldDB" id="A0AAD6XSD1"/>
<evidence type="ECO:0000256" key="1">
    <source>
        <dbReference type="ARBA" id="ARBA00022679"/>
    </source>
</evidence>
<protein>
    <submittedName>
        <fullName evidence="2">Uncharacterized protein</fullName>
    </submittedName>
</protein>
<comment type="caution">
    <text evidence="2">The sequence shown here is derived from an EMBL/GenBank/DDBJ whole genome shotgun (WGS) entry which is preliminary data.</text>
</comment>
<name>A0AAD6XSD1_9AGAR</name>
<keyword evidence="3" id="KW-1185">Reference proteome</keyword>
<dbReference type="EMBL" id="JARJCN010000006">
    <property type="protein sequence ID" value="KAJ7099972.1"/>
    <property type="molecule type" value="Genomic_DNA"/>
</dbReference>
<proteinExistence type="predicted"/>
<dbReference type="InterPro" id="IPR050317">
    <property type="entry name" value="Plant_Fungal_Acyltransferase"/>
</dbReference>
<dbReference type="InterPro" id="IPR023213">
    <property type="entry name" value="CAT-like_dom_sf"/>
</dbReference>
<gene>
    <name evidence="2" type="ORF">B0H15DRAFT_503638</name>
</gene>